<evidence type="ECO:0000313" key="1">
    <source>
        <dbReference type="EMBL" id="MEM6251270.1"/>
    </source>
</evidence>
<name>A0ABU9UYP1_9GAMM</name>
<keyword evidence="2" id="KW-1185">Reference proteome</keyword>
<dbReference type="EMBL" id="JBCHKU010000064">
    <property type="protein sequence ID" value="MEM6251270.1"/>
    <property type="molecule type" value="Genomic_DNA"/>
</dbReference>
<sequence>MRTTSPALDITAIPLIESNNNIVGYIDATTGIVTKNLDFRGDFTYTYDCLLVETVPGEVTPPGDLTVEFILKSDSPILDTFYLTVSTTSDTLLSASANSTGVVTGAGVSGTIVNGAVSLTFTQRVYLSTLRYDISETVTLSPPPELYGLNPLRIKNGGLVNAFTAWT</sequence>
<proteinExistence type="predicted"/>
<feature type="non-terminal residue" evidence="1">
    <location>
        <position position="167"/>
    </location>
</feature>
<evidence type="ECO:0008006" key="3">
    <source>
        <dbReference type="Google" id="ProtNLM"/>
    </source>
</evidence>
<accession>A0ABU9UYP1</accession>
<protein>
    <recommendedName>
        <fullName evidence="3">Cohesin domain-containing protein</fullName>
    </recommendedName>
</protein>
<evidence type="ECO:0000313" key="2">
    <source>
        <dbReference type="Proteomes" id="UP001489333"/>
    </source>
</evidence>
<organism evidence="1 2">
    <name type="scientific">Shewanella vaxholmensis</name>
    <dbReference type="NCBI Taxonomy" id="3063535"/>
    <lineage>
        <taxon>Bacteria</taxon>
        <taxon>Pseudomonadati</taxon>
        <taxon>Pseudomonadota</taxon>
        <taxon>Gammaproteobacteria</taxon>
        <taxon>Alteromonadales</taxon>
        <taxon>Shewanellaceae</taxon>
        <taxon>Shewanella</taxon>
    </lineage>
</organism>
<reference evidence="1 2" key="1">
    <citation type="submission" date="2024-04" db="EMBL/GenBank/DDBJ databases">
        <title>Novel Shewanella species isolated from Baltic Sea sediments.</title>
        <authorList>
            <person name="Martin-Rodriguez A.J."/>
            <person name="Fernandez-Juarez V."/>
            <person name="Valeriano V.D."/>
            <person name="Mihindukulasooriya I."/>
            <person name="Ceresnova L."/>
            <person name="Joffre E."/>
            <person name="Jensie-Markopoulos S."/>
            <person name="Moore E.R.B."/>
            <person name="Sjoling A."/>
        </authorList>
    </citation>
    <scope>NUCLEOTIDE SEQUENCE [LARGE SCALE GENOMIC DNA]</scope>
    <source>
        <strain evidence="1 2">VAX-SP0-0CM-1</strain>
    </source>
</reference>
<dbReference type="Proteomes" id="UP001489333">
    <property type="component" value="Unassembled WGS sequence"/>
</dbReference>
<comment type="caution">
    <text evidence="1">The sequence shown here is derived from an EMBL/GenBank/DDBJ whole genome shotgun (WGS) entry which is preliminary data.</text>
</comment>
<gene>
    <name evidence="1" type="ORF">AAGS29_22095</name>
</gene>